<feature type="repeat" description="ARM" evidence="8">
    <location>
        <begin position="221"/>
        <end position="263"/>
    </location>
</feature>
<dbReference type="PROSITE" id="PS50176">
    <property type="entry name" value="ARM_REPEAT"/>
    <property type="match status" value="6"/>
</dbReference>
<reference evidence="9" key="2">
    <citation type="submission" date="2017-05" db="UniProtKB">
        <authorList>
            <consortium name="EnsemblMetazoa"/>
        </authorList>
    </citation>
    <scope>IDENTIFICATION</scope>
</reference>
<comment type="subcellular location">
    <subcellularLocation>
        <location evidence="1">Vacuole membrane</location>
        <topology evidence="1">Lipid-anchor</topology>
    </subcellularLocation>
</comment>
<evidence type="ECO:0000256" key="8">
    <source>
        <dbReference type="PROSITE-ProRule" id="PRU00259"/>
    </source>
</evidence>
<evidence type="ECO:0000256" key="5">
    <source>
        <dbReference type="ARBA" id="ARBA00023136"/>
    </source>
</evidence>
<feature type="repeat" description="ARM" evidence="8">
    <location>
        <begin position="306"/>
        <end position="348"/>
    </location>
</feature>
<dbReference type="Pfam" id="PF00514">
    <property type="entry name" value="Arm"/>
    <property type="match status" value="6"/>
</dbReference>
<keyword evidence="5" id="KW-0472">Membrane</keyword>
<gene>
    <name evidence="9" type="primary">100634327</name>
</gene>
<dbReference type="STRING" id="400682.A0A1X7U7C6"/>
<feature type="repeat" description="ARM" evidence="8">
    <location>
        <begin position="265"/>
        <end position="307"/>
    </location>
</feature>
<dbReference type="Gene3D" id="1.25.10.10">
    <property type="entry name" value="Leucine-rich Repeat Variant"/>
    <property type="match status" value="3"/>
</dbReference>
<evidence type="ECO:0000313" key="10">
    <source>
        <dbReference type="Proteomes" id="UP000007879"/>
    </source>
</evidence>
<dbReference type="InParanoid" id="A0A1X7U7C6"/>
<dbReference type="SMART" id="SM00185">
    <property type="entry name" value="ARM"/>
    <property type="match status" value="8"/>
</dbReference>
<keyword evidence="3" id="KW-0926">Vacuole</keyword>
<feature type="repeat" description="ARM" evidence="8">
    <location>
        <begin position="139"/>
        <end position="181"/>
    </location>
</feature>
<dbReference type="EnsemblMetazoa" id="XM_020000328.1">
    <property type="protein sequence ID" value="XP_019855887.1"/>
    <property type="gene ID" value="LOC100634327"/>
</dbReference>
<dbReference type="OrthoDB" id="7537227at2759"/>
<dbReference type="SUPFAM" id="SSF48371">
    <property type="entry name" value="ARM repeat"/>
    <property type="match status" value="2"/>
</dbReference>
<dbReference type="InterPro" id="IPR045156">
    <property type="entry name" value="Vac8"/>
</dbReference>
<dbReference type="EnsemblMetazoa" id="Aqu2.1.23409_001">
    <property type="protein sequence ID" value="Aqu2.1.23409_001"/>
    <property type="gene ID" value="Aqu2.1.23409"/>
</dbReference>
<proteinExistence type="inferred from homology"/>
<sequence length="551" mass="59944">MGACCCSLQSSRRAHIVSAYGFGTTEPLLKETEREAVNAILKFLDSDSSPAARRLSTDRLESLRTLAYSDNVELQKSAALCYSELSENWSDPVTIQFLEPIIQLLLSPDIGIQKASSLAISNLALKGPVENKNTIVRAGALSSLIILLNSQDPEVQCNTCGCITTLATTESNKREIVVQGAIPPLLKLAHVRDPKVQRNAAGALLNLTHVESNRQDLVQSGAVAVFIKLLESQDIDVQFYCAAALSNIAVSGEHRQVIIRYSDGKVIKVLISLMKSLSEKVCCQACLAIRNLASDEENQDKIVECGGLDALVPLLWSGDTDTVTAAVAALRNLSIMKGNEIHIVKSGALVELSRLLSLQEQSEIQCHAAGTIRNLAAEEQHVAIIEAGCLTALAERLRDSKHVPGDVLSEISAAMGVLVSNSIARKQLMSLYNGDFHKVLLKLTDSPHREVQYNCAGIIGHLAMNEEYHSVLLNEEPSAIDCMLKLLDQNDSSFIHLALWVIAQFSNGSKSTRALLRKSVLIDKIIELKSKKYNTEISQLAESAYNNLQAQ</sequence>
<dbReference type="eggNOG" id="KOG4224">
    <property type="taxonomic scope" value="Eukaryota"/>
</dbReference>
<dbReference type="GO" id="GO:0005774">
    <property type="term" value="C:vacuolar membrane"/>
    <property type="evidence" value="ECO:0007669"/>
    <property type="project" value="UniProtKB-SubCell"/>
</dbReference>
<name>A0A1X7U7C6_AMPQE</name>
<evidence type="ECO:0000313" key="9">
    <source>
        <dbReference type="EnsemblMetazoa" id="Aqu2.1.23409_001"/>
    </source>
</evidence>
<evidence type="ECO:0000256" key="3">
    <source>
        <dbReference type="ARBA" id="ARBA00022554"/>
    </source>
</evidence>
<keyword evidence="6" id="KW-0449">Lipoprotein</keyword>
<dbReference type="GO" id="GO:0043495">
    <property type="term" value="F:protein-membrane adaptor activity"/>
    <property type="evidence" value="ECO:0007669"/>
    <property type="project" value="InterPro"/>
</dbReference>
<dbReference type="InterPro" id="IPR011989">
    <property type="entry name" value="ARM-like"/>
</dbReference>
<evidence type="ECO:0000256" key="1">
    <source>
        <dbReference type="ARBA" id="ARBA00004592"/>
    </source>
</evidence>
<protein>
    <recommendedName>
        <fullName evidence="7">Vacuolar protein 8</fullName>
    </recommendedName>
</protein>
<organism evidence="9">
    <name type="scientific">Amphimedon queenslandica</name>
    <name type="common">Sponge</name>
    <dbReference type="NCBI Taxonomy" id="400682"/>
    <lineage>
        <taxon>Eukaryota</taxon>
        <taxon>Metazoa</taxon>
        <taxon>Porifera</taxon>
        <taxon>Demospongiae</taxon>
        <taxon>Heteroscleromorpha</taxon>
        <taxon>Haplosclerida</taxon>
        <taxon>Niphatidae</taxon>
        <taxon>Amphimedon</taxon>
    </lineage>
</organism>
<dbReference type="AlphaFoldDB" id="A0A1X7U7C6"/>
<evidence type="ECO:0000256" key="6">
    <source>
        <dbReference type="ARBA" id="ARBA00023288"/>
    </source>
</evidence>
<dbReference type="PANTHER" id="PTHR47249:SF1">
    <property type="entry name" value="VACUOLAR PROTEIN 8"/>
    <property type="match status" value="1"/>
</dbReference>
<dbReference type="Proteomes" id="UP000007879">
    <property type="component" value="Unassembled WGS sequence"/>
</dbReference>
<dbReference type="InterPro" id="IPR000225">
    <property type="entry name" value="Armadillo"/>
</dbReference>
<feature type="repeat" description="ARM" evidence="8">
    <location>
        <begin position="347"/>
        <end position="380"/>
    </location>
</feature>
<feature type="repeat" description="ARM" evidence="8">
    <location>
        <begin position="180"/>
        <end position="222"/>
    </location>
</feature>
<dbReference type="PANTHER" id="PTHR47249">
    <property type="entry name" value="VACUOLAR PROTEIN 8"/>
    <property type="match status" value="1"/>
</dbReference>
<evidence type="ECO:0000256" key="2">
    <source>
        <dbReference type="ARBA" id="ARBA00005462"/>
    </source>
</evidence>
<reference evidence="10" key="1">
    <citation type="journal article" date="2010" name="Nature">
        <title>The Amphimedon queenslandica genome and the evolution of animal complexity.</title>
        <authorList>
            <person name="Srivastava M."/>
            <person name="Simakov O."/>
            <person name="Chapman J."/>
            <person name="Fahey B."/>
            <person name="Gauthier M.E."/>
            <person name="Mitros T."/>
            <person name="Richards G.S."/>
            <person name="Conaco C."/>
            <person name="Dacre M."/>
            <person name="Hellsten U."/>
            <person name="Larroux C."/>
            <person name="Putnam N.H."/>
            <person name="Stanke M."/>
            <person name="Adamska M."/>
            <person name="Darling A."/>
            <person name="Degnan S.M."/>
            <person name="Oakley T.H."/>
            <person name="Plachetzki D.C."/>
            <person name="Zhai Y."/>
            <person name="Adamski M."/>
            <person name="Calcino A."/>
            <person name="Cummins S.F."/>
            <person name="Goodstein D.M."/>
            <person name="Harris C."/>
            <person name="Jackson D.J."/>
            <person name="Leys S.P."/>
            <person name="Shu S."/>
            <person name="Woodcroft B.J."/>
            <person name="Vervoort M."/>
            <person name="Kosik K.S."/>
            <person name="Manning G."/>
            <person name="Degnan B.M."/>
            <person name="Rokhsar D.S."/>
        </authorList>
    </citation>
    <scope>NUCLEOTIDE SEQUENCE [LARGE SCALE GENOMIC DNA]</scope>
</reference>
<keyword evidence="10" id="KW-1185">Reference proteome</keyword>
<accession>A0A1X7U7C6</accession>
<keyword evidence="4" id="KW-0677">Repeat</keyword>
<dbReference type="InterPro" id="IPR016024">
    <property type="entry name" value="ARM-type_fold"/>
</dbReference>
<evidence type="ECO:0000256" key="4">
    <source>
        <dbReference type="ARBA" id="ARBA00022737"/>
    </source>
</evidence>
<comment type="similarity">
    <text evidence="2">Belongs to the beta-catenin family.</text>
</comment>
<dbReference type="GO" id="GO:0071562">
    <property type="term" value="P:nucleus-vacuole junction assembly"/>
    <property type="evidence" value="ECO:0007669"/>
    <property type="project" value="InterPro"/>
</dbReference>
<evidence type="ECO:0000256" key="7">
    <source>
        <dbReference type="ARBA" id="ARBA00026209"/>
    </source>
</evidence>
<dbReference type="KEGG" id="aqu:100634327"/>